<dbReference type="InterPro" id="IPR042272">
    <property type="entry name" value="ATP12_ATP_synth-F1-assembly_N"/>
</dbReference>
<dbReference type="InterPro" id="IPR023335">
    <property type="entry name" value="ATP12_ortho_dom_sf"/>
</dbReference>
<keyword evidence="5" id="KW-1185">Reference proteome</keyword>
<reference evidence="5" key="1">
    <citation type="journal article" date="2019" name="Int. J. Syst. Evol. Microbiol.">
        <title>The Global Catalogue of Microorganisms (GCM) 10K type strain sequencing project: providing services to taxonomists for standard genome sequencing and annotation.</title>
        <authorList>
            <consortium name="The Broad Institute Genomics Platform"/>
            <consortium name="The Broad Institute Genome Sequencing Center for Infectious Disease"/>
            <person name="Wu L."/>
            <person name="Ma J."/>
        </authorList>
    </citation>
    <scope>NUCLEOTIDE SEQUENCE [LARGE SCALE GENOMIC DNA]</scope>
    <source>
        <strain evidence="5">KCTC 15012</strain>
    </source>
</reference>
<sequence length="238" mass="25229">MSLNLPRRFYRAASAGITPDGFAILLDGRPVRTPAGRPLLLPGRALAEAIAAEWEAQGELIRPPTMPLTQLASTALDRVGPERPAILGQLIAYAGTDLLCYRADHPADLRARQERDWQPLLDWAAERLAAPLVVTAGLLAVSQPAAAIEALAAHLDRQDLWTLTAIQAVTAATGSLLLALALAEGRIDAAAAWTLSALDETYQIEQWGEDAEATARRTALEADIAAAARLLALAAQPG</sequence>
<dbReference type="PANTHER" id="PTHR21013">
    <property type="entry name" value="ATP SYNTHASE MITOCHONDRIAL F1 COMPLEX ASSEMBLY FACTOR 2/ATP12 PROTEIN, MITOCHONDRIAL PRECURSOR"/>
    <property type="match status" value="1"/>
</dbReference>
<dbReference type="EMBL" id="JBHUIY010000004">
    <property type="protein sequence ID" value="MFD2232881.1"/>
    <property type="molecule type" value="Genomic_DNA"/>
</dbReference>
<dbReference type="Pfam" id="PF07542">
    <property type="entry name" value="ATP12"/>
    <property type="match status" value="1"/>
</dbReference>
<accession>A0ABW5C9J4</accession>
<keyword evidence="2" id="KW-0809">Transit peptide</keyword>
<dbReference type="InterPro" id="IPR011419">
    <property type="entry name" value="ATP12_ATP_synth-F1-assembly"/>
</dbReference>
<dbReference type="RefSeq" id="WP_377314579.1">
    <property type="nucleotide sequence ID" value="NZ_JBHUIY010000004.1"/>
</dbReference>
<keyword evidence="3" id="KW-0143">Chaperone</keyword>
<dbReference type="Gene3D" id="3.30.2180.10">
    <property type="entry name" value="ATP12-like"/>
    <property type="match status" value="1"/>
</dbReference>
<dbReference type="Proteomes" id="UP001597296">
    <property type="component" value="Unassembled WGS sequence"/>
</dbReference>
<evidence type="ECO:0000313" key="5">
    <source>
        <dbReference type="Proteomes" id="UP001597296"/>
    </source>
</evidence>
<evidence type="ECO:0000256" key="2">
    <source>
        <dbReference type="ARBA" id="ARBA00022946"/>
    </source>
</evidence>
<dbReference type="SUPFAM" id="SSF160909">
    <property type="entry name" value="ATP12-like"/>
    <property type="match status" value="1"/>
</dbReference>
<evidence type="ECO:0000313" key="4">
    <source>
        <dbReference type="EMBL" id="MFD2232881.1"/>
    </source>
</evidence>
<comment type="caution">
    <text evidence="4">The sequence shown here is derived from an EMBL/GenBank/DDBJ whole genome shotgun (WGS) entry which is preliminary data.</text>
</comment>
<dbReference type="Gene3D" id="1.10.3580.10">
    <property type="entry name" value="ATP12 ATPase"/>
    <property type="match status" value="1"/>
</dbReference>
<protein>
    <submittedName>
        <fullName evidence="4">ATP12 family chaperone protein</fullName>
    </submittedName>
</protein>
<name>A0ABW5C9J4_9PROT</name>
<dbReference type="PANTHER" id="PTHR21013:SF10">
    <property type="entry name" value="ATP SYNTHASE MITOCHONDRIAL F1 COMPLEX ASSEMBLY FACTOR 2"/>
    <property type="match status" value="1"/>
</dbReference>
<evidence type="ECO:0000256" key="3">
    <source>
        <dbReference type="ARBA" id="ARBA00023186"/>
    </source>
</evidence>
<evidence type="ECO:0000256" key="1">
    <source>
        <dbReference type="ARBA" id="ARBA00008231"/>
    </source>
</evidence>
<organism evidence="4 5">
    <name type="scientific">Phaeospirillum tilakii</name>
    <dbReference type="NCBI Taxonomy" id="741673"/>
    <lineage>
        <taxon>Bacteria</taxon>
        <taxon>Pseudomonadati</taxon>
        <taxon>Pseudomonadota</taxon>
        <taxon>Alphaproteobacteria</taxon>
        <taxon>Rhodospirillales</taxon>
        <taxon>Rhodospirillaceae</taxon>
        <taxon>Phaeospirillum</taxon>
    </lineage>
</organism>
<gene>
    <name evidence="4" type="ORF">ACFSNB_03590</name>
</gene>
<comment type="similarity">
    <text evidence="1">Belongs to the ATP12 family.</text>
</comment>
<proteinExistence type="inferred from homology"/>